<feature type="domain" description="Methyltransferase" evidence="1">
    <location>
        <begin position="150"/>
        <end position="283"/>
    </location>
</feature>
<dbReference type="EMBL" id="SGXD01000003">
    <property type="protein sequence ID" value="RZS87507.1"/>
    <property type="molecule type" value="Genomic_DNA"/>
</dbReference>
<dbReference type="PANTHER" id="PTHR13369">
    <property type="match status" value="1"/>
</dbReference>
<dbReference type="Proteomes" id="UP000293638">
    <property type="component" value="Unassembled WGS sequence"/>
</dbReference>
<name>A0A4V2F4G3_9ACTN</name>
<protein>
    <submittedName>
        <fullName evidence="2">Methyltransferase family protein</fullName>
    </submittedName>
</protein>
<comment type="caution">
    <text evidence="2">The sequence shown here is derived from an EMBL/GenBank/DDBJ whole genome shotgun (WGS) entry which is preliminary data.</text>
</comment>
<dbReference type="GO" id="GO:0032259">
    <property type="term" value="P:methylation"/>
    <property type="evidence" value="ECO:0007669"/>
    <property type="project" value="UniProtKB-KW"/>
</dbReference>
<dbReference type="OrthoDB" id="9795085at2"/>
<sequence length="388" mass="41844">MPQLALDDALAEVRAALLDRGGLRRAVASGARRGTTPAWRRVEVRPVQLKAGERLQVVRYDERQAFTANAAWPEEAATAVDELTAEPFAHWHVETDQSTLQLRVTKKGDALLSRSAPTGSATTRSNDRPVEHLLAPDDPLFGVLGAGAAKRRQVDSFLRVLAGVEAELPDGPLRVVDLGCGNAYLTFAVHRYLSRSREVQLVGVDSKAQSREHGSDVARRLGVEDAVRFVEAPIADAPLSDVDVVLALHACDTATDDALAAAVRAGARLVLAAPCCHHDLQRQLREGAPPDPYALLTRHGILRERFGDVLTDALRAAVLRLVGYRVDVVEFTAAEDTPRNVLLRAVRTGAPPTEELRRQYADLIAAWGLCPALAERLAPELAAAAVPG</sequence>
<organism evidence="2 3">
    <name type="scientific">Motilibacter rhizosphaerae</name>
    <dbReference type="NCBI Taxonomy" id="598652"/>
    <lineage>
        <taxon>Bacteria</taxon>
        <taxon>Bacillati</taxon>
        <taxon>Actinomycetota</taxon>
        <taxon>Actinomycetes</taxon>
        <taxon>Motilibacterales</taxon>
        <taxon>Motilibacteraceae</taxon>
        <taxon>Motilibacter</taxon>
    </lineage>
</organism>
<dbReference type="InterPro" id="IPR025714">
    <property type="entry name" value="Methyltranfer_dom"/>
</dbReference>
<dbReference type="RefSeq" id="WP_130493621.1">
    <property type="nucleotide sequence ID" value="NZ_SGXD01000003.1"/>
</dbReference>
<reference evidence="2 3" key="1">
    <citation type="submission" date="2019-02" db="EMBL/GenBank/DDBJ databases">
        <title>Genomic Encyclopedia of Type Strains, Phase IV (KMG-IV): sequencing the most valuable type-strain genomes for metagenomic binning, comparative biology and taxonomic classification.</title>
        <authorList>
            <person name="Goeker M."/>
        </authorList>
    </citation>
    <scope>NUCLEOTIDE SEQUENCE [LARGE SCALE GENOMIC DNA]</scope>
    <source>
        <strain evidence="2 3">DSM 45622</strain>
    </source>
</reference>
<evidence type="ECO:0000313" key="3">
    <source>
        <dbReference type="Proteomes" id="UP000293638"/>
    </source>
</evidence>
<dbReference type="SUPFAM" id="SSF53335">
    <property type="entry name" value="S-adenosyl-L-methionine-dependent methyltransferases"/>
    <property type="match status" value="1"/>
</dbReference>
<dbReference type="AlphaFoldDB" id="A0A4V2F4G3"/>
<proteinExistence type="predicted"/>
<keyword evidence="2" id="KW-0489">Methyltransferase</keyword>
<accession>A0A4V2F4G3</accession>
<dbReference type="GO" id="GO:0008168">
    <property type="term" value="F:methyltransferase activity"/>
    <property type="evidence" value="ECO:0007669"/>
    <property type="project" value="UniProtKB-KW"/>
</dbReference>
<dbReference type="PANTHER" id="PTHR13369:SF3">
    <property type="entry name" value="METHYLTRANSFERASE DOMAIN-CONTAINING PROTEIN"/>
    <property type="match status" value="1"/>
</dbReference>
<dbReference type="GO" id="GO:0005737">
    <property type="term" value="C:cytoplasm"/>
    <property type="evidence" value="ECO:0007669"/>
    <property type="project" value="TreeGrafter"/>
</dbReference>
<evidence type="ECO:0000259" key="1">
    <source>
        <dbReference type="Pfam" id="PF13679"/>
    </source>
</evidence>
<dbReference type="Gene3D" id="3.40.50.150">
    <property type="entry name" value="Vaccinia Virus protein VP39"/>
    <property type="match status" value="1"/>
</dbReference>
<evidence type="ECO:0000313" key="2">
    <source>
        <dbReference type="EMBL" id="RZS87507.1"/>
    </source>
</evidence>
<dbReference type="InterPro" id="IPR029063">
    <property type="entry name" value="SAM-dependent_MTases_sf"/>
</dbReference>
<keyword evidence="3" id="KW-1185">Reference proteome</keyword>
<keyword evidence="2" id="KW-0808">Transferase</keyword>
<gene>
    <name evidence="2" type="ORF">EV189_2938</name>
</gene>
<dbReference type="Pfam" id="PF13679">
    <property type="entry name" value="Methyltransf_32"/>
    <property type="match status" value="1"/>
</dbReference>